<dbReference type="EMBL" id="JBHSFK010000014">
    <property type="protein sequence ID" value="MFC4502249.1"/>
    <property type="molecule type" value="Genomic_DNA"/>
</dbReference>
<keyword evidence="1" id="KW-0812">Transmembrane</keyword>
<reference evidence="3" key="1">
    <citation type="journal article" date="2019" name="Int. J. Syst. Evol. Microbiol.">
        <title>The Global Catalogue of Microorganisms (GCM) 10K type strain sequencing project: providing services to taxonomists for standard genome sequencing and annotation.</title>
        <authorList>
            <consortium name="The Broad Institute Genomics Platform"/>
            <consortium name="The Broad Institute Genome Sequencing Center for Infectious Disease"/>
            <person name="Wu L."/>
            <person name="Ma J."/>
        </authorList>
    </citation>
    <scope>NUCLEOTIDE SEQUENCE [LARGE SCALE GENOMIC DNA]</scope>
    <source>
        <strain evidence="3">CGMCC 4.7177</strain>
    </source>
</reference>
<sequence length="131" mass="13886">MNSLRRRSALEAWLGGGLLAAVTLAAALLDPTRPGRFPTCPFRGLTGFDCPGCGTLRALYELTHGHLVAAVDYNAFLVAFLPFAVVVWLRAITGRSGPRVLPVWCARAVLAVVVGWAVMRNLPVFGGALAA</sequence>
<proteinExistence type="predicted"/>
<protein>
    <submittedName>
        <fullName evidence="2">DUF2752 domain-containing protein</fullName>
    </submittedName>
</protein>
<dbReference type="InterPro" id="IPR021215">
    <property type="entry name" value="DUF2752"/>
</dbReference>
<keyword evidence="1" id="KW-1133">Transmembrane helix</keyword>
<dbReference type="Pfam" id="PF10825">
    <property type="entry name" value="DUF2752"/>
    <property type="match status" value="1"/>
</dbReference>
<name>A0ABV9ARD7_9ACTN</name>
<dbReference type="RefSeq" id="WP_381164292.1">
    <property type="nucleotide sequence ID" value="NZ_JBHSFK010000014.1"/>
</dbReference>
<evidence type="ECO:0000256" key="1">
    <source>
        <dbReference type="SAM" id="Phobius"/>
    </source>
</evidence>
<dbReference type="Proteomes" id="UP001595839">
    <property type="component" value="Unassembled WGS sequence"/>
</dbReference>
<feature type="transmembrane region" description="Helical" evidence="1">
    <location>
        <begin position="12"/>
        <end position="29"/>
    </location>
</feature>
<feature type="transmembrane region" description="Helical" evidence="1">
    <location>
        <begin position="67"/>
        <end position="89"/>
    </location>
</feature>
<organism evidence="2 3">
    <name type="scientific">Streptomyces vulcanius</name>
    <dbReference type="NCBI Taxonomy" id="1441876"/>
    <lineage>
        <taxon>Bacteria</taxon>
        <taxon>Bacillati</taxon>
        <taxon>Actinomycetota</taxon>
        <taxon>Actinomycetes</taxon>
        <taxon>Kitasatosporales</taxon>
        <taxon>Streptomycetaceae</taxon>
        <taxon>Streptomyces</taxon>
    </lineage>
</organism>
<keyword evidence="1" id="KW-0472">Membrane</keyword>
<evidence type="ECO:0000313" key="2">
    <source>
        <dbReference type="EMBL" id="MFC4502249.1"/>
    </source>
</evidence>
<feature type="transmembrane region" description="Helical" evidence="1">
    <location>
        <begin position="101"/>
        <end position="119"/>
    </location>
</feature>
<keyword evidence="3" id="KW-1185">Reference proteome</keyword>
<evidence type="ECO:0000313" key="3">
    <source>
        <dbReference type="Proteomes" id="UP001595839"/>
    </source>
</evidence>
<accession>A0ABV9ARD7</accession>
<comment type="caution">
    <text evidence="2">The sequence shown here is derived from an EMBL/GenBank/DDBJ whole genome shotgun (WGS) entry which is preliminary data.</text>
</comment>
<gene>
    <name evidence="2" type="ORF">ACFPIH_22415</name>
</gene>